<name>A0ACD0NLE1_9BASI</name>
<reference evidence="1 2" key="1">
    <citation type="journal article" date="2018" name="Mol. Biol. Evol.">
        <title>Broad Genomic Sampling Reveals a Smut Pathogenic Ancestry of the Fungal Clade Ustilaginomycotina.</title>
        <authorList>
            <person name="Kijpornyongpan T."/>
            <person name="Mondo S.J."/>
            <person name="Barry K."/>
            <person name="Sandor L."/>
            <person name="Lee J."/>
            <person name="Lipzen A."/>
            <person name="Pangilinan J."/>
            <person name="LaButti K."/>
            <person name="Hainaut M."/>
            <person name="Henrissat B."/>
            <person name="Grigoriev I.V."/>
            <person name="Spatafora J.W."/>
            <person name="Aime M.C."/>
        </authorList>
    </citation>
    <scope>NUCLEOTIDE SEQUENCE [LARGE SCALE GENOMIC DNA]</scope>
    <source>
        <strain evidence="1 2">SA 807</strain>
    </source>
</reference>
<organism evidence="1 2">
    <name type="scientific">Violaceomyces palustris</name>
    <dbReference type="NCBI Taxonomy" id="1673888"/>
    <lineage>
        <taxon>Eukaryota</taxon>
        <taxon>Fungi</taxon>
        <taxon>Dikarya</taxon>
        <taxon>Basidiomycota</taxon>
        <taxon>Ustilaginomycotina</taxon>
        <taxon>Ustilaginomycetes</taxon>
        <taxon>Violaceomycetales</taxon>
        <taxon>Violaceomycetaceae</taxon>
        <taxon>Violaceomyces</taxon>
    </lineage>
</organism>
<gene>
    <name evidence="1" type="ORF">IE53DRAFT_372168</name>
</gene>
<dbReference type="Proteomes" id="UP000245626">
    <property type="component" value="Unassembled WGS sequence"/>
</dbReference>
<protein>
    <submittedName>
        <fullName evidence="1">Uncharacterized protein</fullName>
    </submittedName>
</protein>
<accession>A0ACD0NLE1</accession>
<feature type="non-terminal residue" evidence="1">
    <location>
        <position position="50"/>
    </location>
</feature>
<keyword evidence="2" id="KW-1185">Reference proteome</keyword>
<evidence type="ECO:0000313" key="1">
    <source>
        <dbReference type="EMBL" id="PWN46633.1"/>
    </source>
</evidence>
<evidence type="ECO:0000313" key="2">
    <source>
        <dbReference type="Proteomes" id="UP000245626"/>
    </source>
</evidence>
<dbReference type="EMBL" id="KZ820819">
    <property type="protein sequence ID" value="PWN46633.1"/>
    <property type="molecule type" value="Genomic_DNA"/>
</dbReference>
<sequence>MSALLRARKALRVEGSASDDQSRAQAMLQNKDLLPVPPERRTWSSINFVS</sequence>
<proteinExistence type="predicted"/>